<dbReference type="EMBL" id="JAFMYV010000006">
    <property type="protein sequence ID" value="MBO0937460.1"/>
    <property type="molecule type" value="Genomic_DNA"/>
</dbReference>
<organism evidence="1 2">
    <name type="scientific">Fibrella rubiginis</name>
    <dbReference type="NCBI Taxonomy" id="2817060"/>
    <lineage>
        <taxon>Bacteria</taxon>
        <taxon>Pseudomonadati</taxon>
        <taxon>Bacteroidota</taxon>
        <taxon>Cytophagia</taxon>
        <taxon>Cytophagales</taxon>
        <taxon>Spirosomataceae</taxon>
        <taxon>Fibrella</taxon>
    </lineage>
</organism>
<reference evidence="1" key="1">
    <citation type="submission" date="2021-03" db="EMBL/GenBank/DDBJ databases">
        <title>Fibrella sp. HMF5335 genome sequencing and assembly.</title>
        <authorList>
            <person name="Kang H."/>
            <person name="Kim H."/>
            <person name="Bae S."/>
            <person name="Joh K."/>
        </authorList>
    </citation>
    <scope>NUCLEOTIDE SEQUENCE</scope>
    <source>
        <strain evidence="1">HMF5335</strain>
    </source>
</reference>
<gene>
    <name evidence="1" type="ORF">J2I47_12965</name>
</gene>
<evidence type="ECO:0000313" key="1">
    <source>
        <dbReference type="EMBL" id="MBO0937460.1"/>
    </source>
</evidence>
<keyword evidence="2" id="KW-1185">Reference proteome</keyword>
<evidence type="ECO:0000313" key="2">
    <source>
        <dbReference type="Proteomes" id="UP000664034"/>
    </source>
</evidence>
<dbReference type="Proteomes" id="UP000664034">
    <property type="component" value="Unassembled WGS sequence"/>
</dbReference>
<protein>
    <submittedName>
        <fullName evidence="1">Uncharacterized protein</fullName>
    </submittedName>
</protein>
<dbReference type="AlphaFoldDB" id="A0A939GHA7"/>
<sequence length="87" mass="10077">MPNYERPVFKLEMALVKTLVVQFRTTNRPEWYGNKEGAAGNTRSVDAPKYPYSLDNQLPALLLISKTKKELRNQVIARIFAIIRLRN</sequence>
<name>A0A939GHA7_9BACT</name>
<dbReference type="RefSeq" id="WP_207365018.1">
    <property type="nucleotide sequence ID" value="NZ_JAFMYV010000006.1"/>
</dbReference>
<comment type="caution">
    <text evidence="1">The sequence shown here is derived from an EMBL/GenBank/DDBJ whole genome shotgun (WGS) entry which is preliminary data.</text>
</comment>
<proteinExistence type="predicted"/>
<accession>A0A939GHA7</accession>